<sequence>MGITSSSNSPRDQFLSKEVGYTSKQHLKKSFIEEINKELDVLFAPKREESFVDRDTEADARYSEFMKGGPCKESFTAMEKCVKESGVPSGKCNEPLIMFLECVSSHPDYYHPFLAVVKSAIEHGHKEVQALNAMKQALKDDALAARNQSFRDKEFRRF</sequence>
<dbReference type="InterPro" id="IPR012891">
    <property type="entry name" value="GCK_dom"/>
</dbReference>
<dbReference type="AlphaFoldDB" id="A0A087H989"/>
<dbReference type="SMART" id="SM01227">
    <property type="entry name" value="GCK"/>
    <property type="match status" value="1"/>
</dbReference>
<reference evidence="3" key="1">
    <citation type="journal article" date="2015" name="Nat. Plants">
        <title>Genome expansion of Arabis alpina linked with retrotransposition and reduced symmetric DNA methylation.</title>
        <authorList>
            <person name="Willing E.M."/>
            <person name="Rawat V."/>
            <person name="Mandakova T."/>
            <person name="Maumus F."/>
            <person name="James G.V."/>
            <person name="Nordstroem K.J."/>
            <person name="Becker C."/>
            <person name="Warthmann N."/>
            <person name="Chica C."/>
            <person name="Szarzynska B."/>
            <person name="Zytnicki M."/>
            <person name="Albani M.C."/>
            <person name="Kiefer C."/>
            <person name="Bergonzi S."/>
            <person name="Castaings L."/>
            <person name="Mateos J.L."/>
            <person name="Berns M.C."/>
            <person name="Bujdoso N."/>
            <person name="Piofczyk T."/>
            <person name="de Lorenzo L."/>
            <person name="Barrero-Sicilia C."/>
            <person name="Mateos I."/>
            <person name="Piednoel M."/>
            <person name="Hagmann J."/>
            <person name="Chen-Min-Tao R."/>
            <person name="Iglesias-Fernandez R."/>
            <person name="Schuster S.C."/>
            <person name="Alonso-Blanco C."/>
            <person name="Roudier F."/>
            <person name="Carbonero P."/>
            <person name="Paz-Ares J."/>
            <person name="Davis S.J."/>
            <person name="Pecinka A."/>
            <person name="Quesneville H."/>
            <person name="Colot V."/>
            <person name="Lysak M.A."/>
            <person name="Weigel D."/>
            <person name="Coupland G."/>
            <person name="Schneeberger K."/>
        </authorList>
    </citation>
    <scope>NUCLEOTIDE SEQUENCE [LARGE SCALE GENOMIC DNA]</scope>
    <source>
        <strain evidence="3">cv. Pajares</strain>
    </source>
</reference>
<dbReference type="Gene3D" id="1.10.287.2900">
    <property type="match status" value="1"/>
</dbReference>
<dbReference type="OrthoDB" id="1105065at2759"/>
<dbReference type="OMA" id="EDCEGPR"/>
<evidence type="ECO:0000313" key="2">
    <source>
        <dbReference type="EMBL" id="KFK38691.1"/>
    </source>
</evidence>
<accession>A0A087H989</accession>
<dbReference type="Gramene" id="KFK38691">
    <property type="protein sequence ID" value="KFK38691"/>
    <property type="gene ID" value="AALP_AA3G147700"/>
</dbReference>
<name>A0A087H989_ARAAL</name>
<evidence type="ECO:0000313" key="3">
    <source>
        <dbReference type="Proteomes" id="UP000029120"/>
    </source>
</evidence>
<dbReference type="Pfam" id="PF07802">
    <property type="entry name" value="GCK"/>
    <property type="match status" value="1"/>
</dbReference>
<dbReference type="SUPFAM" id="SSF47072">
    <property type="entry name" value="Cysteine alpha-hairpin motif"/>
    <property type="match status" value="1"/>
</dbReference>
<proteinExistence type="predicted"/>
<organism evidence="2 3">
    <name type="scientific">Arabis alpina</name>
    <name type="common">Alpine rock-cress</name>
    <dbReference type="NCBI Taxonomy" id="50452"/>
    <lineage>
        <taxon>Eukaryota</taxon>
        <taxon>Viridiplantae</taxon>
        <taxon>Streptophyta</taxon>
        <taxon>Embryophyta</taxon>
        <taxon>Tracheophyta</taxon>
        <taxon>Spermatophyta</taxon>
        <taxon>Magnoliopsida</taxon>
        <taxon>eudicotyledons</taxon>
        <taxon>Gunneridae</taxon>
        <taxon>Pentapetalae</taxon>
        <taxon>rosids</taxon>
        <taxon>malvids</taxon>
        <taxon>Brassicales</taxon>
        <taxon>Brassicaceae</taxon>
        <taxon>Arabideae</taxon>
        <taxon>Arabis</taxon>
    </lineage>
</organism>
<dbReference type="Proteomes" id="UP000029120">
    <property type="component" value="Chromosome 3"/>
</dbReference>
<keyword evidence="3" id="KW-1185">Reference proteome</keyword>
<dbReference type="PROSITE" id="PS51808">
    <property type="entry name" value="CHCH"/>
    <property type="match status" value="1"/>
</dbReference>
<dbReference type="EMBL" id="CM002871">
    <property type="protein sequence ID" value="KFK38691.1"/>
    <property type="molecule type" value="Genomic_DNA"/>
</dbReference>
<evidence type="ECO:0000259" key="1">
    <source>
        <dbReference type="SMART" id="SM01227"/>
    </source>
</evidence>
<gene>
    <name evidence="2" type="ordered locus">AALP_Aa3g147700</name>
</gene>
<dbReference type="PANTHER" id="PTHR34357">
    <property type="entry name" value="F7A19.14 PROTEIN-RELATED"/>
    <property type="match status" value="1"/>
</dbReference>
<dbReference type="PANTHER" id="PTHR34357:SF2">
    <property type="entry name" value="F26F24.3-RELATED"/>
    <property type="match status" value="1"/>
</dbReference>
<dbReference type="InterPro" id="IPR009069">
    <property type="entry name" value="Cys_alpha_HP_mot_SF"/>
</dbReference>
<feature type="domain" description="GCK" evidence="1">
    <location>
        <begin position="58"/>
        <end position="128"/>
    </location>
</feature>
<protein>
    <recommendedName>
        <fullName evidence="1">GCK domain-containing protein</fullName>
    </recommendedName>
</protein>